<reference evidence="19" key="1">
    <citation type="submission" date="2025-08" db="UniProtKB">
        <authorList>
            <consortium name="RefSeq"/>
        </authorList>
    </citation>
    <scope>IDENTIFICATION</scope>
</reference>
<evidence type="ECO:0000313" key="18">
    <source>
        <dbReference type="Proteomes" id="UP000515159"/>
    </source>
</evidence>
<dbReference type="FunFam" id="3.30.160.60:FF:002343">
    <property type="entry name" value="Zinc finger protein 33A"/>
    <property type="match status" value="1"/>
</dbReference>
<dbReference type="OrthoDB" id="654211at2759"/>
<dbReference type="GeneID" id="117356857"/>
<feature type="region of interest" description="Disordered" evidence="16">
    <location>
        <begin position="604"/>
        <end position="623"/>
    </location>
</feature>
<keyword evidence="18" id="KW-1185">Reference proteome</keyword>
<dbReference type="GO" id="GO:0008270">
    <property type="term" value="F:zinc ion binding"/>
    <property type="evidence" value="ECO:0007669"/>
    <property type="project" value="UniProtKB-KW"/>
</dbReference>
<dbReference type="FunFam" id="3.30.160.60:FF:000100">
    <property type="entry name" value="Zinc finger 45-like"/>
    <property type="match status" value="1"/>
</dbReference>
<feature type="domain" description="C2H2-type" evidence="17">
    <location>
        <begin position="315"/>
        <end position="342"/>
    </location>
</feature>
<feature type="compositionally biased region" description="Basic and acidic residues" evidence="16">
    <location>
        <begin position="356"/>
        <end position="366"/>
    </location>
</feature>
<evidence type="ECO:0000256" key="10">
    <source>
        <dbReference type="ARBA" id="ARBA00023163"/>
    </source>
</evidence>
<accession>A0A6P8R1K8</accession>
<dbReference type="FunFam" id="3.30.160.60:FF:000395">
    <property type="entry name" value="zinc finger protein 513"/>
    <property type="match status" value="1"/>
</dbReference>
<evidence type="ECO:0000256" key="2">
    <source>
        <dbReference type="ARBA" id="ARBA00006991"/>
    </source>
</evidence>
<dbReference type="InterPro" id="IPR036236">
    <property type="entry name" value="Znf_C2H2_sf"/>
</dbReference>
<feature type="region of interest" description="Disordered" evidence="16">
    <location>
        <begin position="14"/>
        <end position="89"/>
    </location>
</feature>
<name>A0A6P8R1K8_GEOSA</name>
<comment type="subunit">
    <text evidence="13">Binds DNA. Can associate with the proximal promoter regions of PAX6 and SP4, and their known targets including ARR3, RHO, OPN1MW2 and OPN1SW.</text>
</comment>
<comment type="function">
    <text evidence="12">Transcriptional regulator that plays a role in retinal development and maintenance.</text>
</comment>
<dbReference type="InParanoid" id="A0A6P8R1K8"/>
<evidence type="ECO:0000259" key="17">
    <source>
        <dbReference type="PROSITE" id="PS50157"/>
    </source>
</evidence>
<comment type="subcellular location">
    <subcellularLocation>
        <location evidence="1">Nucleus</location>
    </subcellularLocation>
</comment>
<evidence type="ECO:0000256" key="7">
    <source>
        <dbReference type="ARBA" id="ARBA00022833"/>
    </source>
</evidence>
<dbReference type="FunFam" id="3.30.160.60:FF:000558">
    <property type="entry name" value="zinc finger protein 513 isoform X2"/>
    <property type="match status" value="1"/>
</dbReference>
<dbReference type="FunFam" id="3.30.160.60:FF:000123">
    <property type="entry name" value="transcriptional repressor CTCF isoform X1"/>
    <property type="match status" value="1"/>
</dbReference>
<feature type="domain" description="C2H2-type" evidence="17">
    <location>
        <begin position="521"/>
        <end position="548"/>
    </location>
</feature>
<dbReference type="SMART" id="SM00355">
    <property type="entry name" value="ZnF_C2H2"/>
    <property type="match status" value="9"/>
</dbReference>
<comment type="similarity">
    <text evidence="2">Belongs to the krueppel C2H2-type zinc-finger protein family.</text>
</comment>
<sequence>MPGTEAVVALAGRTGCCPRGQNTHEWEEVAESKGRRGGPVRSAAAAAPSDGGGGSVVAPALSWFPSPPPLGVQGPGTMPRRKQSHPQPVKLEDGLEKSTGLVLKSDLMLGQDLEFEDSSDRIMGFEKGSEDSVVAKIEIPAYTLSDDEYSSYRQLSVESDTEEPSGAGKDAHGQGCFPSTLLCRQCGLVLEGSACFPDVPLTQCCLKCLASSSSQQESKNGAMSNKSRVEYSCKLCSFATYYSSHLKRHMKTHNGEKPYKCVQCGYASSQLVNLKRHIRIHTGEKPFKCECCSFACSSLGNLKRHKHIHTQEKPYECSMCKYRCNQSRNLKRHMLGHCRKQLQQEEEDNEEEEEEQQHPHREKNEDAIMTDLTLQVNGSDAFLPTCARLRAEVGGSRLMDPRTCVDEADTLPELLFPFTCRMCGLVLDDGFVHEQSVTDQICARCSLAMLTVEAGGSPRKGDKGFSCSLCSFVTHYPNHLARHMKTHSGEKPYKCMLCEYASAHFDNLKRHQRVHTGEKPYKCDLCDYACGNLANLKRHGRIHSGDKPFKCSLCNYSCNQSMNLKRHMLRHTGEKPFQCSDCPYTTGHWDNYKRHQKIHGHSVEGWINPNSAKATPGKTRSLS</sequence>
<dbReference type="FunFam" id="3.30.160.60:FF:001967">
    <property type="entry name" value="Ras-responsive element-binding protein"/>
    <property type="match status" value="1"/>
</dbReference>
<dbReference type="FunFam" id="3.30.160.60:FF:000049">
    <property type="entry name" value="transcriptional repressor CTCF isoform X1"/>
    <property type="match status" value="1"/>
</dbReference>
<dbReference type="Gene3D" id="3.30.160.60">
    <property type="entry name" value="Classic Zinc Finger"/>
    <property type="match status" value="9"/>
</dbReference>
<dbReference type="CTD" id="130557"/>
<evidence type="ECO:0000256" key="16">
    <source>
        <dbReference type="SAM" id="MobiDB-lite"/>
    </source>
</evidence>
<keyword evidence="3" id="KW-0597">Phosphoprotein</keyword>
<dbReference type="AlphaFoldDB" id="A0A6P8R1K8"/>
<dbReference type="FunCoup" id="A0A6P8R1K8">
    <property type="interactions" value="1669"/>
</dbReference>
<feature type="region of interest" description="Disordered" evidence="16">
    <location>
        <begin position="341"/>
        <end position="366"/>
    </location>
</feature>
<evidence type="ECO:0000313" key="19">
    <source>
        <dbReference type="RefSeq" id="XP_033792541.1"/>
    </source>
</evidence>
<dbReference type="PANTHER" id="PTHR24393">
    <property type="entry name" value="ZINC FINGER PROTEIN"/>
    <property type="match status" value="1"/>
</dbReference>
<dbReference type="PROSITE" id="PS50157">
    <property type="entry name" value="ZINC_FINGER_C2H2_2"/>
    <property type="match status" value="8"/>
</dbReference>
<feature type="domain" description="C2H2-type" evidence="17">
    <location>
        <begin position="287"/>
        <end position="314"/>
    </location>
</feature>
<feature type="domain" description="C2H2-type" evidence="17">
    <location>
        <begin position="549"/>
        <end position="576"/>
    </location>
</feature>
<evidence type="ECO:0000256" key="4">
    <source>
        <dbReference type="ARBA" id="ARBA00022723"/>
    </source>
</evidence>
<dbReference type="GO" id="GO:0001228">
    <property type="term" value="F:DNA-binding transcription activator activity, RNA polymerase II-specific"/>
    <property type="evidence" value="ECO:0007669"/>
    <property type="project" value="TreeGrafter"/>
</dbReference>
<keyword evidence="6 15" id="KW-0863">Zinc-finger</keyword>
<keyword evidence="8" id="KW-0805">Transcription regulation</keyword>
<dbReference type="GO" id="GO:0005634">
    <property type="term" value="C:nucleus"/>
    <property type="evidence" value="ECO:0007669"/>
    <property type="project" value="UniProtKB-SubCell"/>
</dbReference>
<keyword evidence="5" id="KW-0677">Repeat</keyword>
<keyword evidence="4" id="KW-0479">Metal-binding</keyword>
<organism evidence="18 19">
    <name type="scientific">Geotrypetes seraphini</name>
    <name type="common">Gaboon caecilian</name>
    <name type="synonym">Caecilia seraphini</name>
    <dbReference type="NCBI Taxonomy" id="260995"/>
    <lineage>
        <taxon>Eukaryota</taxon>
        <taxon>Metazoa</taxon>
        <taxon>Chordata</taxon>
        <taxon>Craniata</taxon>
        <taxon>Vertebrata</taxon>
        <taxon>Euteleostomi</taxon>
        <taxon>Amphibia</taxon>
        <taxon>Gymnophiona</taxon>
        <taxon>Geotrypetes</taxon>
    </lineage>
</organism>
<keyword evidence="7" id="KW-0862">Zinc</keyword>
<evidence type="ECO:0000256" key="6">
    <source>
        <dbReference type="ARBA" id="ARBA00022771"/>
    </source>
</evidence>
<dbReference type="RefSeq" id="XP_033792541.1">
    <property type="nucleotide sequence ID" value="XM_033936650.1"/>
</dbReference>
<evidence type="ECO:0000256" key="5">
    <source>
        <dbReference type="ARBA" id="ARBA00022737"/>
    </source>
</evidence>
<evidence type="ECO:0000256" key="14">
    <source>
        <dbReference type="ARBA" id="ARBA00068683"/>
    </source>
</evidence>
<evidence type="ECO:0000256" key="12">
    <source>
        <dbReference type="ARBA" id="ARBA00053347"/>
    </source>
</evidence>
<dbReference type="PANTHER" id="PTHR24393:SF165">
    <property type="entry name" value="ZINC FINGER PROTEIN 555-LIKE"/>
    <property type="match status" value="1"/>
</dbReference>
<dbReference type="PROSITE" id="PS00028">
    <property type="entry name" value="ZINC_FINGER_C2H2_1"/>
    <property type="match status" value="4"/>
</dbReference>
<feature type="compositionally biased region" description="Polar residues" evidence="16">
    <location>
        <begin position="608"/>
        <end position="623"/>
    </location>
</feature>
<keyword evidence="11" id="KW-0539">Nucleus</keyword>
<evidence type="ECO:0000256" key="8">
    <source>
        <dbReference type="ARBA" id="ARBA00023015"/>
    </source>
</evidence>
<protein>
    <recommendedName>
        <fullName evidence="14">Zinc finger protein 513</fullName>
    </recommendedName>
</protein>
<keyword evidence="10" id="KW-0804">Transcription</keyword>
<evidence type="ECO:0000256" key="13">
    <source>
        <dbReference type="ARBA" id="ARBA00064373"/>
    </source>
</evidence>
<feature type="domain" description="C2H2-type" evidence="17">
    <location>
        <begin position="493"/>
        <end position="520"/>
    </location>
</feature>
<feature type="domain" description="C2H2-type" evidence="17">
    <location>
        <begin position="231"/>
        <end position="258"/>
    </location>
</feature>
<evidence type="ECO:0000256" key="1">
    <source>
        <dbReference type="ARBA" id="ARBA00004123"/>
    </source>
</evidence>
<feature type="domain" description="C2H2-type" evidence="17">
    <location>
        <begin position="259"/>
        <end position="286"/>
    </location>
</feature>
<dbReference type="GO" id="GO:0000978">
    <property type="term" value="F:RNA polymerase II cis-regulatory region sequence-specific DNA binding"/>
    <property type="evidence" value="ECO:0007669"/>
    <property type="project" value="TreeGrafter"/>
</dbReference>
<evidence type="ECO:0000256" key="15">
    <source>
        <dbReference type="PROSITE-ProRule" id="PRU00042"/>
    </source>
</evidence>
<proteinExistence type="inferred from homology"/>
<keyword evidence="9" id="KW-0238">DNA-binding</keyword>
<evidence type="ECO:0000256" key="3">
    <source>
        <dbReference type="ARBA" id="ARBA00022553"/>
    </source>
</evidence>
<evidence type="ECO:0000256" key="11">
    <source>
        <dbReference type="ARBA" id="ARBA00023242"/>
    </source>
</evidence>
<feature type="compositionally biased region" description="Acidic residues" evidence="16">
    <location>
        <begin position="344"/>
        <end position="355"/>
    </location>
</feature>
<feature type="domain" description="C2H2-type" evidence="17">
    <location>
        <begin position="465"/>
        <end position="492"/>
    </location>
</feature>
<gene>
    <name evidence="19" type="primary">ZNF513</name>
</gene>
<dbReference type="KEGG" id="gsh:117356857"/>
<dbReference type="Pfam" id="PF00096">
    <property type="entry name" value="zf-C2H2"/>
    <property type="match status" value="5"/>
</dbReference>
<dbReference type="SUPFAM" id="SSF57667">
    <property type="entry name" value="beta-beta-alpha zinc fingers"/>
    <property type="match status" value="5"/>
</dbReference>
<feature type="compositionally biased region" description="Basic and acidic residues" evidence="16">
    <location>
        <begin position="22"/>
        <end position="34"/>
    </location>
</feature>
<dbReference type="InterPro" id="IPR013087">
    <property type="entry name" value="Znf_C2H2_type"/>
</dbReference>
<feature type="compositionally biased region" description="Low complexity" evidence="16">
    <location>
        <begin position="39"/>
        <end position="49"/>
    </location>
</feature>
<dbReference type="Proteomes" id="UP000515159">
    <property type="component" value="Chromosome 3"/>
</dbReference>
<evidence type="ECO:0000256" key="9">
    <source>
        <dbReference type="ARBA" id="ARBA00023125"/>
    </source>
</evidence>